<evidence type="ECO:0000259" key="4">
    <source>
        <dbReference type="PROSITE" id="PS50850"/>
    </source>
</evidence>
<name>A0AA40CVU7_9PEZI</name>
<dbReference type="PANTHER" id="PTHR11360:SF234">
    <property type="entry name" value="MFS-TYPE TRANSPORTER DBAD-RELATED"/>
    <property type="match status" value="1"/>
</dbReference>
<reference evidence="5" key="1">
    <citation type="submission" date="2023-06" db="EMBL/GenBank/DDBJ databases">
        <title>Multi-omics analyses reveal the molecular pathogenesis toolkit of Lasiodiplodia hormozganensis, a cross-kingdom pathogen.</title>
        <authorList>
            <person name="Felix C."/>
            <person name="Meneses R."/>
            <person name="Goncalves M.F.M."/>
            <person name="Tilleman L."/>
            <person name="Duarte A.S."/>
            <person name="Jorrin-Novo J.V."/>
            <person name="Van De Peer Y."/>
            <person name="Deforce D."/>
            <person name="Van Nieuwerburgh F."/>
            <person name="Esteves A.C."/>
            <person name="Alves A."/>
        </authorList>
    </citation>
    <scope>NUCLEOTIDE SEQUENCE</scope>
    <source>
        <strain evidence="5">CBS 339.90</strain>
    </source>
</reference>
<keyword evidence="3" id="KW-0812">Transmembrane</keyword>
<feature type="transmembrane region" description="Helical" evidence="3">
    <location>
        <begin position="237"/>
        <end position="255"/>
    </location>
</feature>
<sequence length="358" mass="38419">MLADWDASSISWIGSIQSFLVMFTGAATGPLYDAGYFRAQVVTGSFLIVFGYMMLSLCDEYWQVMLAQGICVSLGSGAIFVPGVAILSTYFTRKVSLAVGIAASGSSVGGVVYPLIFRVLQPRIGFGWACRVTGFIALAGLLIANAVMRVRALPASRRSFLDRSAFKEAPYTLFSVGIFLAFMGLYTPLYYVQDFAVRRNIGDSGLRLNLLAILNAASTFGRIIPNFLADKLGPFNIMVPCAAMSGILSFTLIAVDSTASMVVFCVVYGFFSGTFVSLMPTILVSLSPKPKVLGTRMGMCFTFVAIGLLIGAPIAGAILDRDHFDQAWIYGGAFTIAGAASIMAARSFSSGWKFWVRV</sequence>
<feature type="transmembrane region" description="Helical" evidence="3">
    <location>
        <begin position="298"/>
        <end position="315"/>
    </location>
</feature>
<feature type="transmembrane region" description="Helical" evidence="3">
    <location>
        <begin position="61"/>
        <end position="85"/>
    </location>
</feature>
<dbReference type="Gene3D" id="1.20.1250.20">
    <property type="entry name" value="MFS general substrate transporter like domains"/>
    <property type="match status" value="1"/>
</dbReference>
<dbReference type="InterPro" id="IPR011701">
    <property type="entry name" value="MFS"/>
</dbReference>
<feature type="transmembrane region" description="Helical" evidence="3">
    <location>
        <begin position="39"/>
        <end position="55"/>
    </location>
</feature>
<comment type="similarity">
    <text evidence="2">Belongs to the major facilitator superfamily. Monocarboxylate porter (TC 2.A.1.13) family.</text>
</comment>
<dbReference type="GO" id="GO:0022857">
    <property type="term" value="F:transmembrane transporter activity"/>
    <property type="evidence" value="ECO:0007669"/>
    <property type="project" value="InterPro"/>
</dbReference>
<comment type="caution">
    <text evidence="5">The sequence shown here is derived from an EMBL/GenBank/DDBJ whole genome shotgun (WGS) entry which is preliminary data.</text>
</comment>
<comment type="subcellular location">
    <subcellularLocation>
        <location evidence="1">Membrane</location>
        <topology evidence="1">Multi-pass membrane protein</topology>
    </subcellularLocation>
</comment>
<keyword evidence="3" id="KW-1133">Transmembrane helix</keyword>
<dbReference type="SUPFAM" id="SSF103473">
    <property type="entry name" value="MFS general substrate transporter"/>
    <property type="match status" value="1"/>
</dbReference>
<dbReference type="Proteomes" id="UP001175001">
    <property type="component" value="Unassembled WGS sequence"/>
</dbReference>
<dbReference type="PANTHER" id="PTHR11360">
    <property type="entry name" value="MONOCARBOXYLATE TRANSPORTER"/>
    <property type="match status" value="1"/>
</dbReference>
<keyword evidence="3" id="KW-0472">Membrane</keyword>
<feature type="domain" description="Major facilitator superfamily (MFS) profile" evidence="4">
    <location>
        <begin position="170"/>
        <end position="358"/>
    </location>
</feature>
<feature type="transmembrane region" description="Helical" evidence="3">
    <location>
        <begin position="327"/>
        <end position="345"/>
    </location>
</feature>
<dbReference type="PROSITE" id="PS50850">
    <property type="entry name" value="MFS"/>
    <property type="match status" value="1"/>
</dbReference>
<dbReference type="InterPro" id="IPR050327">
    <property type="entry name" value="Proton-linked_MCT"/>
</dbReference>
<organism evidence="5 6">
    <name type="scientific">Lasiodiplodia hormozganensis</name>
    <dbReference type="NCBI Taxonomy" id="869390"/>
    <lineage>
        <taxon>Eukaryota</taxon>
        <taxon>Fungi</taxon>
        <taxon>Dikarya</taxon>
        <taxon>Ascomycota</taxon>
        <taxon>Pezizomycotina</taxon>
        <taxon>Dothideomycetes</taxon>
        <taxon>Dothideomycetes incertae sedis</taxon>
        <taxon>Botryosphaeriales</taxon>
        <taxon>Botryosphaeriaceae</taxon>
        <taxon>Lasiodiplodia</taxon>
    </lineage>
</organism>
<evidence type="ECO:0000256" key="3">
    <source>
        <dbReference type="SAM" id="Phobius"/>
    </source>
</evidence>
<feature type="transmembrane region" description="Helical" evidence="3">
    <location>
        <begin position="169"/>
        <end position="186"/>
    </location>
</feature>
<feature type="transmembrane region" description="Helical" evidence="3">
    <location>
        <begin position="126"/>
        <end position="148"/>
    </location>
</feature>
<evidence type="ECO:0000256" key="1">
    <source>
        <dbReference type="ARBA" id="ARBA00004141"/>
    </source>
</evidence>
<keyword evidence="6" id="KW-1185">Reference proteome</keyword>
<evidence type="ECO:0000256" key="2">
    <source>
        <dbReference type="ARBA" id="ARBA00006727"/>
    </source>
</evidence>
<proteinExistence type="inferred from homology"/>
<dbReference type="InterPro" id="IPR020846">
    <property type="entry name" value="MFS_dom"/>
</dbReference>
<dbReference type="InterPro" id="IPR036259">
    <property type="entry name" value="MFS_trans_sf"/>
</dbReference>
<dbReference type="GO" id="GO:0016020">
    <property type="term" value="C:membrane"/>
    <property type="evidence" value="ECO:0007669"/>
    <property type="project" value="UniProtKB-SubCell"/>
</dbReference>
<gene>
    <name evidence="5" type="primary">apdF_7</name>
    <name evidence="5" type="ORF">DIS24_g5928</name>
</gene>
<dbReference type="Pfam" id="PF07690">
    <property type="entry name" value="MFS_1"/>
    <property type="match status" value="1"/>
</dbReference>
<feature type="transmembrane region" description="Helical" evidence="3">
    <location>
        <begin position="97"/>
        <end position="120"/>
    </location>
</feature>
<protein>
    <submittedName>
        <fullName evidence="5">Aspyridones efflux protein apdF</fullName>
    </submittedName>
</protein>
<evidence type="ECO:0000313" key="6">
    <source>
        <dbReference type="Proteomes" id="UP001175001"/>
    </source>
</evidence>
<evidence type="ECO:0000313" key="5">
    <source>
        <dbReference type="EMBL" id="KAK0653450.1"/>
    </source>
</evidence>
<feature type="transmembrane region" description="Helical" evidence="3">
    <location>
        <begin position="12"/>
        <end position="32"/>
    </location>
</feature>
<accession>A0AA40CVU7</accession>
<feature type="transmembrane region" description="Helical" evidence="3">
    <location>
        <begin position="261"/>
        <end position="286"/>
    </location>
</feature>
<dbReference type="EMBL" id="JAUJDW010000027">
    <property type="protein sequence ID" value="KAK0653450.1"/>
    <property type="molecule type" value="Genomic_DNA"/>
</dbReference>
<dbReference type="AlphaFoldDB" id="A0AA40CVU7"/>